<evidence type="ECO:0000256" key="5">
    <source>
        <dbReference type="PROSITE-ProRule" id="PRU00103"/>
    </source>
</evidence>
<feature type="compositionally biased region" description="Polar residues" evidence="6">
    <location>
        <begin position="406"/>
        <end position="429"/>
    </location>
</feature>
<feature type="compositionally biased region" description="Polar residues" evidence="6">
    <location>
        <begin position="786"/>
        <end position="801"/>
    </location>
</feature>
<dbReference type="Pfam" id="PF12348">
    <property type="entry name" value="CLASP_N"/>
    <property type="match status" value="1"/>
</dbReference>
<dbReference type="EMBL" id="HBFQ01014026">
    <property type="protein sequence ID" value="CAD8835372.1"/>
    <property type="molecule type" value="Transcribed_RNA"/>
</dbReference>
<dbReference type="GO" id="GO:0005876">
    <property type="term" value="C:spindle microtubule"/>
    <property type="evidence" value="ECO:0007669"/>
    <property type="project" value="TreeGrafter"/>
</dbReference>
<dbReference type="GO" id="GO:1902903">
    <property type="term" value="P:regulation of supramolecular fiber organization"/>
    <property type="evidence" value="ECO:0007669"/>
    <property type="project" value="UniProtKB-ARBA"/>
</dbReference>
<dbReference type="SMART" id="SM01349">
    <property type="entry name" value="TOG"/>
    <property type="match status" value="2"/>
</dbReference>
<dbReference type="PANTHER" id="PTHR21567">
    <property type="entry name" value="CLASP"/>
    <property type="match status" value="1"/>
</dbReference>
<evidence type="ECO:0000256" key="6">
    <source>
        <dbReference type="SAM" id="MobiDB-lite"/>
    </source>
</evidence>
<feature type="domain" description="TOG" evidence="7">
    <location>
        <begin position="830"/>
        <end position="1067"/>
    </location>
</feature>
<reference evidence="8" key="1">
    <citation type="submission" date="2021-01" db="EMBL/GenBank/DDBJ databases">
        <authorList>
            <person name="Corre E."/>
            <person name="Pelletier E."/>
            <person name="Niang G."/>
            <person name="Scheremetjew M."/>
            <person name="Finn R."/>
            <person name="Kale V."/>
            <person name="Holt S."/>
            <person name="Cochrane G."/>
            <person name="Meng A."/>
            <person name="Brown T."/>
            <person name="Cohen L."/>
        </authorList>
    </citation>
    <scope>NUCLEOTIDE SEQUENCE</scope>
</reference>
<keyword evidence="3" id="KW-0677">Repeat</keyword>
<protein>
    <recommendedName>
        <fullName evidence="7">TOG domain-containing protein</fullName>
    </recommendedName>
</protein>
<evidence type="ECO:0000256" key="4">
    <source>
        <dbReference type="ARBA" id="ARBA00023212"/>
    </source>
</evidence>
<feature type="compositionally biased region" description="Low complexity" evidence="6">
    <location>
        <begin position="380"/>
        <end position="399"/>
    </location>
</feature>
<dbReference type="InterPro" id="IPR011989">
    <property type="entry name" value="ARM-like"/>
</dbReference>
<dbReference type="PROSITE" id="PS50077">
    <property type="entry name" value="HEAT_REPEAT"/>
    <property type="match status" value="1"/>
</dbReference>
<evidence type="ECO:0000256" key="3">
    <source>
        <dbReference type="ARBA" id="ARBA00022737"/>
    </source>
</evidence>
<feature type="region of interest" description="Disordered" evidence="6">
    <location>
        <begin position="333"/>
        <end position="543"/>
    </location>
</feature>
<feature type="compositionally biased region" description="Polar residues" evidence="6">
    <location>
        <begin position="493"/>
        <end position="510"/>
    </location>
</feature>
<dbReference type="InterPro" id="IPR021133">
    <property type="entry name" value="HEAT_type_2"/>
</dbReference>
<dbReference type="InterPro" id="IPR034085">
    <property type="entry name" value="TOG"/>
</dbReference>
<feature type="region of interest" description="Disordered" evidence="6">
    <location>
        <begin position="1"/>
        <end position="51"/>
    </location>
</feature>
<sequence length="1071" mass="116248">MRDPDMVSPRTKTRVRSKPHMERSVSISSKTGPASARTNDRDDGDLSSVDISPRNLTPVCCMNDRELTKEVDNIQRVLSEQGEWTQRKEALKRLQGLVVGCSSMEAFCPLTVRLRDQLATQIQDLRSAIVREVCTVVYLLARALGTEFETVGASLVPVLFKCTFVSIAVIAESGYQCIRAIVRHCQSQRVMGVLMEQFVHKNSSLRWRCAQVLLLALQTWSPQILERHVDALESNIKLSMEDAGGDCRACGRKCFWAFFQAFEERGSRLYARLDGQKQRLLDSERPSFECIADSRSVSVLSSRCPSEIGDETQSISLSMDADVTELEEHAFVLTAAPDGRRQSTPSKCQRRPGSVPAKTEETRDNRSPRRPVRPPGAPTGKPSSGRAKPSSGSKSARSRLSVTVPVRSTSASPTFASNSAKQDTVTVRTATAPPSPVTMSAREVSAPSTAGSPTTGVAEVSSSLTGSSSKLPTQIPTPAISVGASFRRRKELQGSTSQDGSEMLSGSSALPQPGRNARASSQSRSIPPSPETESREVRPSDTAEERMCNMVNSSQDAAGRADALSDLALFIEQGEGDAWEDVTLDTLLASLGDVPAVVSWALSAMRALLVCRPSGCAASLDLILMSLFAVRRRIGDTDVVRSCLAECTTHQEPKTLLATANVLLNTRASNFGLSAEAVRFETLTLLETSMIGLPRFRTYLAGGGPAINGRRPPMCWLLEDLLCCPEGTETSSALRRATSRALHALFLQENDVFLSAAASLQTPSQHSLCAVLAHLVPELAEKISLQSTREPAEVTASQSMRRGTPTRGMRKSPSTGTVAQASANFSKPRSGTPRKSEGDDAGKLAALVACYNTSMKGTLRALAVAARTEGARAWERHFGRVLVLVCDALKQTEVEQRGIRDTALLCLQELVAHQAGFFNDFAEVVVTKLFEAYRLFGGTEKQTAASIDLALVRLLDVIEPLRSMDILLPVVSAEGALLQVAARLLPPVLQKMHPKLVEEHLDVLLPGLVTAFGSDNSEVRKAAVFCLVEIFLILGEDVMPFFTSELSPSQMKLVMIYITRQQKEREELMAV</sequence>
<dbReference type="GO" id="GO:0072686">
    <property type="term" value="C:mitotic spindle"/>
    <property type="evidence" value="ECO:0007669"/>
    <property type="project" value="TreeGrafter"/>
</dbReference>
<dbReference type="Gene3D" id="1.25.10.10">
    <property type="entry name" value="Leucine-rich Repeat Variant"/>
    <property type="match status" value="2"/>
</dbReference>
<dbReference type="GO" id="GO:0031110">
    <property type="term" value="P:regulation of microtubule polymerization or depolymerization"/>
    <property type="evidence" value="ECO:0007669"/>
    <property type="project" value="UniProtKB-ARBA"/>
</dbReference>
<dbReference type="AlphaFoldDB" id="A0A7S1EZR8"/>
<feature type="compositionally biased region" description="Polar residues" evidence="6">
    <location>
        <begin position="812"/>
        <end position="829"/>
    </location>
</feature>
<gene>
    <name evidence="8" type="ORF">NSCI0253_LOCUS9720</name>
</gene>
<feature type="compositionally biased region" description="Polar residues" evidence="6">
    <location>
        <begin position="446"/>
        <end position="455"/>
    </location>
</feature>
<evidence type="ECO:0000256" key="1">
    <source>
        <dbReference type="ARBA" id="ARBA00004245"/>
    </source>
</evidence>
<organism evidence="8">
    <name type="scientific">Noctiluca scintillans</name>
    <name type="common">Sea sparkle</name>
    <name type="synonym">Red tide dinoflagellate</name>
    <dbReference type="NCBI Taxonomy" id="2966"/>
    <lineage>
        <taxon>Eukaryota</taxon>
        <taxon>Sar</taxon>
        <taxon>Alveolata</taxon>
        <taxon>Dinophyceae</taxon>
        <taxon>Noctilucales</taxon>
        <taxon>Noctilucaceae</taxon>
        <taxon>Noctiluca</taxon>
    </lineage>
</organism>
<feature type="compositionally biased region" description="Basic and acidic residues" evidence="6">
    <location>
        <begin position="358"/>
        <end position="367"/>
    </location>
</feature>
<feature type="repeat" description="HEAT" evidence="5">
    <location>
        <begin position="1004"/>
        <end position="1039"/>
    </location>
</feature>
<proteinExistence type="predicted"/>
<dbReference type="GO" id="GO:0005815">
    <property type="term" value="C:microtubule organizing center"/>
    <property type="evidence" value="ECO:0007669"/>
    <property type="project" value="TreeGrafter"/>
</dbReference>
<feature type="region of interest" description="Disordered" evidence="6">
    <location>
        <begin position="786"/>
        <end position="839"/>
    </location>
</feature>
<feature type="compositionally biased region" description="Basic and acidic residues" evidence="6">
    <location>
        <begin position="532"/>
        <end position="543"/>
    </location>
</feature>
<dbReference type="InterPro" id="IPR024395">
    <property type="entry name" value="CLASP_N_dom"/>
</dbReference>
<name>A0A7S1EZR8_NOCSC</name>
<dbReference type="GO" id="GO:0090307">
    <property type="term" value="P:mitotic spindle assembly"/>
    <property type="evidence" value="ECO:0007669"/>
    <property type="project" value="TreeGrafter"/>
</dbReference>
<accession>A0A7S1EZR8</accession>
<keyword evidence="4" id="KW-0206">Cytoskeleton</keyword>
<evidence type="ECO:0000259" key="7">
    <source>
        <dbReference type="SMART" id="SM01349"/>
    </source>
</evidence>
<dbReference type="SUPFAM" id="SSF48371">
    <property type="entry name" value="ARM repeat"/>
    <property type="match status" value="2"/>
</dbReference>
<dbReference type="GO" id="GO:0005881">
    <property type="term" value="C:cytoplasmic microtubule"/>
    <property type="evidence" value="ECO:0007669"/>
    <property type="project" value="TreeGrafter"/>
</dbReference>
<dbReference type="GO" id="GO:0008017">
    <property type="term" value="F:microtubule binding"/>
    <property type="evidence" value="ECO:0007669"/>
    <property type="project" value="TreeGrafter"/>
</dbReference>
<evidence type="ECO:0000256" key="2">
    <source>
        <dbReference type="ARBA" id="ARBA00022490"/>
    </source>
</evidence>
<dbReference type="InterPro" id="IPR016024">
    <property type="entry name" value="ARM-type_fold"/>
</dbReference>
<keyword evidence="2" id="KW-0963">Cytoplasm</keyword>
<evidence type="ECO:0000313" key="8">
    <source>
        <dbReference type="EMBL" id="CAD8835372.1"/>
    </source>
</evidence>
<comment type="subcellular location">
    <subcellularLocation>
        <location evidence="1">Cytoplasm</location>
        <location evidence="1">Cytoskeleton</location>
    </subcellularLocation>
</comment>
<dbReference type="PANTHER" id="PTHR21567:SF9">
    <property type="entry name" value="CLIP-ASSOCIATING PROTEIN"/>
    <property type="match status" value="1"/>
</dbReference>
<feature type="domain" description="TOG" evidence="7">
    <location>
        <begin position="66"/>
        <end position="294"/>
    </location>
</feature>